<accession>A0A0H3ZYU3</accession>
<protein>
    <submittedName>
        <fullName evidence="3">Uncharacterized protein</fullName>
    </submittedName>
</protein>
<dbReference type="RefSeq" id="WP_426580626.1">
    <property type="nucleotide sequence ID" value="NZ_JBNGCL010000025.1"/>
</dbReference>
<sequence>MKFFNTSLMLAMLVLNGCHFDTDNISPPLPPKIETTPSDKIPSNPPKGDDKIKGDDQIKGSDEVEVIPPKTPPTSGVKPSDKIPSNPPKGDDKIKGDDQIKGSDEAEVLPPVVTPPASRIKVSNNNDYINIELSTTEFNQWNSVSVNDPKSGHVEAITKEIYNDFNDSFDFIIFIVNNERPPQGMPFGEFAFVQNDIKGVGLSNFDNTKEYSSAAKLQGLYALYGSMNKTGVLKAMHLDASLHELFHRWGNWIVTQGSSSHWDDVKGALTNESQFAGIELYLMGLIDKPSAANTQYWDLESETVFNTWTRDSKFEDRMPTPLSSQKNFRGLVVLLTEEGVPIDIKYQNALSANITNFTRTDGMHKKYGNVESRNFWSASKELATFELDNLLSIKK</sequence>
<reference evidence="3" key="1">
    <citation type="journal article" date="2015" name="MBio">
        <title>Eco-Evolutionary Dynamics of Episomes among Ecologically Cohesive Bacterial Populations.</title>
        <authorList>
            <person name="Xue H."/>
            <person name="Cordero O.X."/>
            <person name="Camas F.M."/>
            <person name="Trimble W."/>
            <person name="Meyer F."/>
            <person name="Guglielmini J."/>
            <person name="Rocha E.P."/>
            <person name="Polz M.F."/>
        </authorList>
    </citation>
    <scope>NUCLEOTIDE SEQUENCE</scope>
    <source>
        <strain evidence="2">5S_268</strain>
        <strain evidence="3">ZS_101</strain>
    </source>
</reference>
<evidence type="ECO:0000313" key="3">
    <source>
        <dbReference type="EMBL" id="AKN39782.1"/>
    </source>
</evidence>
<feature type="region of interest" description="Disordered" evidence="1">
    <location>
        <begin position="26"/>
        <end position="111"/>
    </location>
</feature>
<dbReference type="EMBL" id="KP795663">
    <property type="protein sequence ID" value="AKN39782.1"/>
    <property type="molecule type" value="Genomic_DNA"/>
</dbReference>
<proteinExistence type="predicted"/>
<dbReference type="AlphaFoldDB" id="A0A0H3ZYU3"/>
<organism evidence="3">
    <name type="scientific">Vibrio splendidus</name>
    <dbReference type="NCBI Taxonomy" id="29497"/>
    <lineage>
        <taxon>Bacteria</taxon>
        <taxon>Pseudomonadati</taxon>
        <taxon>Pseudomonadota</taxon>
        <taxon>Gammaproteobacteria</taxon>
        <taxon>Vibrionales</taxon>
        <taxon>Vibrionaceae</taxon>
        <taxon>Vibrio</taxon>
    </lineage>
</organism>
<evidence type="ECO:0000256" key="1">
    <source>
        <dbReference type="SAM" id="MobiDB-lite"/>
    </source>
</evidence>
<feature type="compositionally biased region" description="Basic and acidic residues" evidence="1">
    <location>
        <begin position="89"/>
        <end position="104"/>
    </location>
</feature>
<dbReference type="EMBL" id="KP795585">
    <property type="protein sequence ID" value="AKN38463.1"/>
    <property type="molecule type" value="Genomic_DNA"/>
</dbReference>
<feature type="compositionally biased region" description="Basic and acidic residues" evidence="1">
    <location>
        <begin position="47"/>
        <end position="62"/>
    </location>
</feature>
<evidence type="ECO:0000313" key="2">
    <source>
        <dbReference type="EMBL" id="AKN38463.1"/>
    </source>
</evidence>
<name>A0A0H3ZYU3_VIBSP</name>